<evidence type="ECO:0000256" key="1">
    <source>
        <dbReference type="ARBA" id="ARBA00004141"/>
    </source>
</evidence>
<dbReference type="InterPro" id="IPR039859">
    <property type="entry name" value="PFA4/ZDH16/20/ERF2-like"/>
</dbReference>
<keyword evidence="2 7" id="KW-0808">Transferase</keyword>
<organism evidence="9 10">
    <name type="scientific">Blattamonas nauphoetae</name>
    <dbReference type="NCBI Taxonomy" id="2049346"/>
    <lineage>
        <taxon>Eukaryota</taxon>
        <taxon>Metamonada</taxon>
        <taxon>Preaxostyla</taxon>
        <taxon>Oxymonadida</taxon>
        <taxon>Blattamonas</taxon>
    </lineage>
</organism>
<accession>A0ABQ9WZS3</accession>
<evidence type="ECO:0000256" key="4">
    <source>
        <dbReference type="ARBA" id="ARBA00022989"/>
    </source>
</evidence>
<protein>
    <recommendedName>
        <fullName evidence="7">Palmitoyltransferase</fullName>
        <ecNumber evidence="7">2.3.1.225</ecNumber>
    </recommendedName>
</protein>
<dbReference type="PANTHER" id="PTHR22883">
    <property type="entry name" value="ZINC FINGER DHHC DOMAIN CONTAINING PROTEIN"/>
    <property type="match status" value="1"/>
</dbReference>
<keyword evidence="10" id="KW-1185">Reference proteome</keyword>
<comment type="caution">
    <text evidence="9">The sequence shown here is derived from an EMBL/GenBank/DDBJ whole genome shotgun (WGS) entry which is preliminary data.</text>
</comment>
<dbReference type="EMBL" id="JARBJD010000308">
    <property type="protein sequence ID" value="KAK2944232.1"/>
    <property type="molecule type" value="Genomic_DNA"/>
</dbReference>
<evidence type="ECO:0000256" key="7">
    <source>
        <dbReference type="RuleBase" id="RU079119"/>
    </source>
</evidence>
<evidence type="ECO:0000256" key="6">
    <source>
        <dbReference type="ARBA" id="ARBA00023315"/>
    </source>
</evidence>
<dbReference type="PROSITE" id="PS50216">
    <property type="entry name" value="DHHC"/>
    <property type="match status" value="1"/>
</dbReference>
<comment type="similarity">
    <text evidence="7">Belongs to the DHHC palmitoyltransferase family.</text>
</comment>
<evidence type="ECO:0000256" key="3">
    <source>
        <dbReference type="ARBA" id="ARBA00022692"/>
    </source>
</evidence>
<keyword evidence="6 7" id="KW-0012">Acyltransferase</keyword>
<comment type="catalytic activity">
    <reaction evidence="7">
        <text>L-cysteinyl-[protein] + hexadecanoyl-CoA = S-hexadecanoyl-L-cysteinyl-[protein] + CoA</text>
        <dbReference type="Rhea" id="RHEA:36683"/>
        <dbReference type="Rhea" id="RHEA-COMP:10131"/>
        <dbReference type="Rhea" id="RHEA-COMP:11032"/>
        <dbReference type="ChEBI" id="CHEBI:29950"/>
        <dbReference type="ChEBI" id="CHEBI:57287"/>
        <dbReference type="ChEBI" id="CHEBI:57379"/>
        <dbReference type="ChEBI" id="CHEBI:74151"/>
        <dbReference type="EC" id="2.3.1.225"/>
    </reaction>
</comment>
<reference evidence="9 10" key="1">
    <citation type="journal article" date="2022" name="bioRxiv">
        <title>Genomics of Preaxostyla Flagellates Illuminates Evolutionary Transitions and the Path Towards Mitochondrial Loss.</title>
        <authorList>
            <person name="Novak L.V.F."/>
            <person name="Treitli S.C."/>
            <person name="Pyrih J."/>
            <person name="Halakuc P."/>
            <person name="Pipaliya S.V."/>
            <person name="Vacek V."/>
            <person name="Brzon O."/>
            <person name="Soukal P."/>
            <person name="Eme L."/>
            <person name="Dacks J.B."/>
            <person name="Karnkowska A."/>
            <person name="Elias M."/>
            <person name="Hampl V."/>
        </authorList>
    </citation>
    <scope>NUCLEOTIDE SEQUENCE [LARGE SCALE GENOMIC DNA]</scope>
    <source>
        <strain evidence="9">NAU3</strain>
        <tissue evidence="9">Gut</tissue>
    </source>
</reference>
<comment type="subcellular location">
    <subcellularLocation>
        <location evidence="1">Membrane</location>
        <topology evidence="1">Multi-pass membrane protein</topology>
    </subcellularLocation>
</comment>
<keyword evidence="4" id="KW-1133">Transmembrane helix</keyword>
<dbReference type="Pfam" id="PF01529">
    <property type="entry name" value="DHHC"/>
    <property type="match status" value="1"/>
</dbReference>
<evidence type="ECO:0000256" key="5">
    <source>
        <dbReference type="ARBA" id="ARBA00023136"/>
    </source>
</evidence>
<dbReference type="Proteomes" id="UP001281761">
    <property type="component" value="Unassembled WGS sequence"/>
</dbReference>
<comment type="domain">
    <text evidence="7">The DHHC domain is required for palmitoyltransferase activity.</text>
</comment>
<keyword evidence="5" id="KW-0472">Membrane</keyword>
<dbReference type="InterPro" id="IPR001594">
    <property type="entry name" value="Palmitoyltrfase_DHHC"/>
</dbReference>
<dbReference type="PANTHER" id="PTHR22883:SF203">
    <property type="entry name" value="PALMITOYLTRANSFERASE"/>
    <property type="match status" value="1"/>
</dbReference>
<gene>
    <name evidence="9" type="ORF">BLNAU_20842</name>
</gene>
<name>A0ABQ9WZS3_9EUKA</name>
<dbReference type="EC" id="2.3.1.225" evidence="7"/>
<sequence length="129" mass="14496">MDESIDDLREVETHTLVKIELLDCYSSNFTFVSLVLLTLSNIVQSILSSVTPCAPCACNKTPSSNPEFIKPKCLRSTRCLQSSRHSRLCIKGTSGFDHHCPWVNNCIGKSNHKPFFTLQVMIMLQFPGF</sequence>
<keyword evidence="3" id="KW-0812">Transmembrane</keyword>
<proteinExistence type="inferred from homology"/>
<feature type="domain" description="Palmitoyltransferase DHHC" evidence="8">
    <location>
        <begin position="78"/>
        <end position="124"/>
    </location>
</feature>
<evidence type="ECO:0000313" key="10">
    <source>
        <dbReference type="Proteomes" id="UP001281761"/>
    </source>
</evidence>
<evidence type="ECO:0000313" key="9">
    <source>
        <dbReference type="EMBL" id="KAK2944232.1"/>
    </source>
</evidence>
<evidence type="ECO:0000256" key="2">
    <source>
        <dbReference type="ARBA" id="ARBA00022679"/>
    </source>
</evidence>
<evidence type="ECO:0000259" key="8">
    <source>
        <dbReference type="Pfam" id="PF01529"/>
    </source>
</evidence>